<evidence type="ECO:0000256" key="6">
    <source>
        <dbReference type="ARBA" id="ARBA00005139"/>
    </source>
</evidence>
<dbReference type="Pfam" id="PF00696">
    <property type="entry name" value="AA_kinase"/>
    <property type="match status" value="1"/>
</dbReference>
<dbReference type="NCBIfam" id="NF006959">
    <property type="entry name" value="PRK09436.1"/>
    <property type="match status" value="1"/>
</dbReference>
<feature type="domain" description="ACT" evidence="28">
    <location>
        <begin position="394"/>
        <end position="469"/>
    </location>
</feature>
<evidence type="ECO:0000256" key="11">
    <source>
        <dbReference type="ARBA" id="ARBA00022679"/>
    </source>
</evidence>
<dbReference type="PANTHER" id="PTHR43070:SF5">
    <property type="entry name" value="HOMOSERINE DEHYDROGENASE"/>
    <property type="match status" value="1"/>
</dbReference>
<dbReference type="EC" id="2.7.2.4" evidence="29"/>
<keyword evidence="30" id="KW-1185">Reference proteome</keyword>
<comment type="catalytic activity">
    <reaction evidence="26">
        <text>L-homoserine + NADP(+) = L-aspartate 4-semialdehyde + NADPH + H(+)</text>
        <dbReference type="Rhea" id="RHEA:15761"/>
        <dbReference type="ChEBI" id="CHEBI:15378"/>
        <dbReference type="ChEBI" id="CHEBI:57476"/>
        <dbReference type="ChEBI" id="CHEBI:57783"/>
        <dbReference type="ChEBI" id="CHEBI:58349"/>
        <dbReference type="ChEBI" id="CHEBI:537519"/>
        <dbReference type="EC" id="1.1.1.3"/>
    </reaction>
    <physiologicalReaction direction="right-to-left" evidence="26">
        <dbReference type="Rhea" id="RHEA:15763"/>
    </physiologicalReaction>
</comment>
<dbReference type="UniPathway" id="UPA00051">
    <property type="reaction ID" value="UER00462"/>
</dbReference>
<dbReference type="GO" id="GO:0005524">
    <property type="term" value="F:ATP binding"/>
    <property type="evidence" value="ECO:0007669"/>
    <property type="project" value="UniProtKB-KW"/>
</dbReference>
<dbReference type="GO" id="GO:0009088">
    <property type="term" value="P:threonine biosynthetic process"/>
    <property type="evidence" value="ECO:0007669"/>
    <property type="project" value="UniProtKB-UniPathway"/>
</dbReference>
<dbReference type="SUPFAM" id="SSF55021">
    <property type="entry name" value="ACT-like"/>
    <property type="match status" value="2"/>
</dbReference>
<dbReference type="InterPro" id="IPR042199">
    <property type="entry name" value="AsparK_Bifunc_asparK/hSer_DH"/>
</dbReference>
<dbReference type="InterPro" id="IPR054352">
    <property type="entry name" value="ACT_Aspartokinase"/>
</dbReference>
<dbReference type="Pfam" id="PF22468">
    <property type="entry name" value="ACT_9"/>
    <property type="match status" value="2"/>
</dbReference>
<dbReference type="InterPro" id="IPR001342">
    <property type="entry name" value="HDH_cat"/>
</dbReference>
<evidence type="ECO:0000256" key="7">
    <source>
        <dbReference type="ARBA" id="ARBA00007952"/>
    </source>
</evidence>
<dbReference type="GO" id="GO:0050661">
    <property type="term" value="F:NADP binding"/>
    <property type="evidence" value="ECO:0007669"/>
    <property type="project" value="InterPro"/>
</dbReference>
<gene>
    <name evidence="29" type="ORF">DWB61_08440</name>
</gene>
<dbReference type="InterPro" id="IPR011147">
    <property type="entry name" value="Bifunc_Aspkin/hSer_DH"/>
</dbReference>
<evidence type="ECO:0000256" key="26">
    <source>
        <dbReference type="ARBA" id="ARBA00048841"/>
    </source>
</evidence>
<comment type="caution">
    <text evidence="29">The sequence shown here is derived from an EMBL/GenBank/DDBJ whole genome shotgun (WGS) entry which is preliminary data.</text>
</comment>
<comment type="pathway">
    <text evidence="3">Amino-acid biosynthesis; L-methionine biosynthesis via de novo pathway; L-homoserine from L-aspartate: step 1/3.</text>
</comment>
<evidence type="ECO:0000256" key="9">
    <source>
        <dbReference type="ARBA" id="ARBA00011881"/>
    </source>
</evidence>
<keyword evidence="20" id="KW-0915">Sodium</keyword>
<dbReference type="Proteomes" id="UP000285794">
    <property type="component" value="Unassembled WGS sequence"/>
</dbReference>
<evidence type="ECO:0000256" key="3">
    <source>
        <dbReference type="ARBA" id="ARBA00004986"/>
    </source>
</evidence>
<dbReference type="GO" id="GO:0046872">
    <property type="term" value="F:metal ion binding"/>
    <property type="evidence" value="ECO:0007669"/>
    <property type="project" value="UniProtKB-KW"/>
</dbReference>
<dbReference type="Gene3D" id="3.30.360.10">
    <property type="entry name" value="Dihydrodipicolinate Reductase, domain 2"/>
    <property type="match status" value="1"/>
</dbReference>
<dbReference type="InterPro" id="IPR019811">
    <property type="entry name" value="HDH_CS"/>
</dbReference>
<evidence type="ECO:0000256" key="18">
    <source>
        <dbReference type="ARBA" id="ARBA00023002"/>
    </source>
</evidence>
<evidence type="ECO:0000256" key="10">
    <source>
        <dbReference type="ARBA" id="ARBA00022605"/>
    </source>
</evidence>
<evidence type="ECO:0000256" key="25">
    <source>
        <dbReference type="ARBA" id="ARBA00048561"/>
    </source>
</evidence>
<evidence type="ECO:0000256" key="17">
    <source>
        <dbReference type="ARBA" id="ARBA00022857"/>
    </source>
</evidence>
<keyword evidence="22" id="KW-0486">Methionine biosynthesis</keyword>
<evidence type="ECO:0000256" key="15">
    <source>
        <dbReference type="ARBA" id="ARBA00022777"/>
    </source>
</evidence>
<keyword evidence="10" id="KW-0028">Amino-acid biosynthesis</keyword>
<evidence type="ECO:0000313" key="29">
    <source>
        <dbReference type="EMBL" id="RRG21774.1"/>
    </source>
</evidence>
<dbReference type="RefSeq" id="WP_125030457.1">
    <property type="nucleotide sequence ID" value="NZ_JAPXVP010000007.1"/>
</dbReference>
<accession>A0A425Y1E2</accession>
<dbReference type="InterPro" id="IPR001048">
    <property type="entry name" value="Asp/Glu/Uridylate_kinase"/>
</dbReference>
<dbReference type="GO" id="GO:0009086">
    <property type="term" value="P:methionine biosynthetic process"/>
    <property type="evidence" value="ECO:0007669"/>
    <property type="project" value="UniProtKB-KW"/>
</dbReference>
<evidence type="ECO:0000256" key="21">
    <source>
        <dbReference type="ARBA" id="ARBA00023154"/>
    </source>
</evidence>
<keyword evidence="18 29" id="KW-0560">Oxidoreductase</keyword>
<evidence type="ECO:0000256" key="16">
    <source>
        <dbReference type="ARBA" id="ARBA00022840"/>
    </source>
</evidence>
<evidence type="ECO:0000256" key="27">
    <source>
        <dbReference type="ARBA" id="ARBA00049031"/>
    </source>
</evidence>
<dbReference type="PIRSF" id="PIRSF000727">
    <property type="entry name" value="ThrA"/>
    <property type="match status" value="1"/>
</dbReference>
<evidence type="ECO:0000256" key="2">
    <source>
        <dbReference type="ARBA" id="ARBA00004766"/>
    </source>
</evidence>
<comment type="pathway">
    <text evidence="5">Amino-acid biosynthesis; L-methionine biosynthesis via de novo pathway; L-homoserine from L-aspartate: step 3/3.</text>
</comment>
<evidence type="ECO:0000256" key="24">
    <source>
        <dbReference type="ARBA" id="ARBA00044938"/>
    </source>
</evidence>
<dbReference type="SUPFAM" id="SSF51735">
    <property type="entry name" value="NAD(P)-binding Rossmann-fold domains"/>
    <property type="match status" value="1"/>
</dbReference>
<comment type="similarity">
    <text evidence="7">In the C-terminal section; belongs to the homoserine dehydrogenase family.</text>
</comment>
<evidence type="ECO:0000256" key="23">
    <source>
        <dbReference type="ARBA" id="ARBA00023268"/>
    </source>
</evidence>
<reference evidence="29 30" key="1">
    <citation type="submission" date="2018-07" db="EMBL/GenBank/DDBJ databases">
        <title>Draft genome sequence of Ancylomarina sp. M1P.</title>
        <authorList>
            <person name="Yadav S."/>
            <person name="Villanueva L."/>
            <person name="Damste J.S.S."/>
        </authorList>
    </citation>
    <scope>NUCLEOTIDE SEQUENCE [LARGE SCALE GENOMIC DNA]</scope>
    <source>
        <strain evidence="29 30">M1P</strain>
    </source>
</reference>
<dbReference type="EMBL" id="QQWG01000007">
    <property type="protein sequence ID" value="RRG21774.1"/>
    <property type="molecule type" value="Genomic_DNA"/>
</dbReference>
<dbReference type="PANTHER" id="PTHR43070">
    <property type="match status" value="1"/>
</dbReference>
<dbReference type="OrthoDB" id="9799110at2"/>
<dbReference type="InterPro" id="IPR045865">
    <property type="entry name" value="ACT-like_dom_sf"/>
</dbReference>
<keyword evidence="23" id="KW-0511">Multifunctional enzyme</keyword>
<dbReference type="NCBIfam" id="TIGR00657">
    <property type="entry name" value="asp_kinases"/>
    <property type="match status" value="1"/>
</dbReference>
<comment type="pathway">
    <text evidence="2">Amino-acid biosynthesis; L-lysine biosynthesis via DAP pathway; (S)-tetrahydrodipicolinate from L-aspartate: step 1/4.</text>
</comment>
<evidence type="ECO:0000313" key="30">
    <source>
        <dbReference type="Proteomes" id="UP000285794"/>
    </source>
</evidence>
<dbReference type="Pfam" id="PF03447">
    <property type="entry name" value="NAD_binding_3"/>
    <property type="match status" value="1"/>
</dbReference>
<dbReference type="GO" id="GO:0009090">
    <property type="term" value="P:homoserine biosynthetic process"/>
    <property type="evidence" value="ECO:0007669"/>
    <property type="project" value="UniProtKB-ARBA"/>
</dbReference>
<dbReference type="PROSITE" id="PS01042">
    <property type="entry name" value="HOMOSER_DHGENASE"/>
    <property type="match status" value="1"/>
</dbReference>
<comment type="function">
    <text evidence="24">Bifunctional aspartate kinase and homoserine dehydrogenase that catalyzes the first and the third steps toward the synthesis of lysine, methionine and threonine from aspartate.</text>
</comment>
<dbReference type="UniPathway" id="UPA00034">
    <property type="reaction ID" value="UER00015"/>
</dbReference>
<dbReference type="SUPFAM" id="SSF53633">
    <property type="entry name" value="Carbamate kinase-like"/>
    <property type="match status" value="1"/>
</dbReference>
<keyword evidence="17" id="KW-0521">NADP</keyword>
<dbReference type="FunFam" id="3.30.360.10:FF:000006">
    <property type="entry name" value="Bifunctional aspartokinase/homoserine dehydrogenase"/>
    <property type="match status" value="1"/>
</dbReference>
<dbReference type="InterPro" id="IPR001341">
    <property type="entry name" value="Asp_kinase"/>
</dbReference>
<proteinExistence type="inferred from homology"/>
<dbReference type="Gene3D" id="3.40.50.720">
    <property type="entry name" value="NAD(P)-binding Rossmann-like Domain"/>
    <property type="match status" value="1"/>
</dbReference>
<evidence type="ECO:0000256" key="4">
    <source>
        <dbReference type="ARBA" id="ARBA00005056"/>
    </source>
</evidence>
<comment type="subunit">
    <text evidence="9">Homotetramer.</text>
</comment>
<evidence type="ECO:0000256" key="13">
    <source>
        <dbReference type="ARBA" id="ARBA00022723"/>
    </source>
</evidence>
<keyword evidence="12" id="KW-0791">Threonine biosynthesis</keyword>
<evidence type="ECO:0000256" key="14">
    <source>
        <dbReference type="ARBA" id="ARBA00022741"/>
    </source>
</evidence>
<dbReference type="Gene3D" id="3.40.1160.10">
    <property type="entry name" value="Acetylglutamate kinase-like"/>
    <property type="match status" value="1"/>
</dbReference>
<comment type="catalytic activity">
    <reaction evidence="27">
        <text>L-homoserine + NAD(+) = L-aspartate 4-semialdehyde + NADH + H(+)</text>
        <dbReference type="Rhea" id="RHEA:15757"/>
        <dbReference type="ChEBI" id="CHEBI:15378"/>
        <dbReference type="ChEBI" id="CHEBI:57476"/>
        <dbReference type="ChEBI" id="CHEBI:57540"/>
        <dbReference type="ChEBI" id="CHEBI:57945"/>
        <dbReference type="ChEBI" id="CHEBI:537519"/>
        <dbReference type="EC" id="1.1.1.3"/>
    </reaction>
    <physiologicalReaction direction="right-to-left" evidence="27">
        <dbReference type="Rhea" id="RHEA:15759"/>
    </physiologicalReaction>
</comment>
<dbReference type="InterPro" id="IPR018042">
    <property type="entry name" value="Aspartate_kinase_CS"/>
</dbReference>
<name>A0A425Y1E2_9BACT</name>
<organism evidence="29 30">
    <name type="scientific">Ancylomarina euxinus</name>
    <dbReference type="NCBI Taxonomy" id="2283627"/>
    <lineage>
        <taxon>Bacteria</taxon>
        <taxon>Pseudomonadati</taxon>
        <taxon>Bacteroidota</taxon>
        <taxon>Bacteroidia</taxon>
        <taxon>Marinilabiliales</taxon>
        <taxon>Marinifilaceae</taxon>
        <taxon>Ancylomarina</taxon>
    </lineage>
</organism>
<dbReference type="InterPro" id="IPR036393">
    <property type="entry name" value="AceGlu_kinase-like_sf"/>
</dbReference>
<comment type="pathway">
    <text evidence="6">Amino-acid biosynthesis; L-threonine biosynthesis; L-threonine from L-aspartate: step 1/5.</text>
</comment>
<evidence type="ECO:0000256" key="5">
    <source>
        <dbReference type="ARBA" id="ARBA00005062"/>
    </source>
</evidence>
<sequence length="810" mass="89865">MRILKFGGSSVAQAESLKKVQQIVSDICRNEPAIIVVSALGGVTDLLANCLNQACLQDQTYKRSLEKLYNRHLNLSQELKLDTITQSWLKEKFKDLSNLLEGVFILQDVPEKVKCRVLGLGEELSSELITHYFQKSDLNARHYDSREYIKTIDNKGILLNREDSYRRINAIKDEINLAIFPGFIASNEKGEPTLLGRGGSDYTASILAAALDAKQLEIWTDVSGMYTADPRLVTQAIPIDQMSFQEAMELSHFGAKVMYPPALTPVLQKKIDILIKNTFEPEAQGTLISSEPKAERTTVRGLSSINHINLITLSGSGMVGISGFAARLFACLANQKINVSLITQSSSEHSMSVAVHEDDCPKACNIIEDEFAVEIAMNHVDKPKLELDLSIIAVVGEDMGYTPGISGKVFGILGKNGLNIRAMAQGGNELNITFMVRTTDVKKALNVIHEKFFLSTSKKVNLYIAGVGNVGSKLLEHIKSQHKHLIEEKGIDLIIRAVSNSRKMFFTEDEKLIEDWQKKLNEEGQTADIKKFIKNIEDSNLRNSIFVDITASQEVSEVYDQILDSTTSIVACNKIAASSEYANYKRLKQVSKKNNVDFRFESNVGAGLPVISTINYLKNTGDQITSIEAVVSGSLNYIINKFIEGYGFDEALKLAISEGFTEPDPKLDLNGVDVLRKLLILARESGYTLEANDVDLEAMVPEYCLKSKTTGELIERLVKKKEFFENWRKQMNEQNVRFRYIASFKDGKASVGMKTVGPEHPFYNIDGKDSIVSLNTLWYKDQPMIIKGAGAGAEVTASGIFGDIISISSK</sequence>
<dbReference type="EC" id="1.1.1.3" evidence="29"/>
<keyword evidence="15 29" id="KW-0418">Kinase</keyword>
<comment type="cofactor">
    <cofactor evidence="1">
        <name>a metal cation</name>
        <dbReference type="ChEBI" id="CHEBI:25213"/>
    </cofactor>
</comment>
<comment type="similarity">
    <text evidence="8">In the N-terminal section; belongs to the aspartokinase family.</text>
</comment>
<dbReference type="PROSITE" id="PS51671">
    <property type="entry name" value="ACT"/>
    <property type="match status" value="1"/>
</dbReference>
<dbReference type="CDD" id="cd04243">
    <property type="entry name" value="AAK_AK-HSDH-like"/>
    <property type="match status" value="1"/>
</dbReference>
<evidence type="ECO:0000259" key="28">
    <source>
        <dbReference type="PROSITE" id="PS51671"/>
    </source>
</evidence>
<keyword evidence="19" id="KW-0520">NAD</keyword>
<keyword evidence="11 29" id="KW-0808">Transferase</keyword>
<keyword evidence="13" id="KW-0479">Metal-binding</keyword>
<keyword evidence="21" id="KW-0457">Lysine biosynthesis</keyword>
<evidence type="ECO:0000256" key="12">
    <source>
        <dbReference type="ARBA" id="ARBA00022697"/>
    </source>
</evidence>
<evidence type="ECO:0000256" key="1">
    <source>
        <dbReference type="ARBA" id="ARBA00001920"/>
    </source>
</evidence>
<dbReference type="GO" id="GO:0009089">
    <property type="term" value="P:lysine biosynthetic process via diaminopimelate"/>
    <property type="evidence" value="ECO:0007669"/>
    <property type="project" value="UniProtKB-UniPathway"/>
</dbReference>
<keyword evidence="14" id="KW-0547">Nucleotide-binding</keyword>
<keyword evidence="16" id="KW-0067">ATP-binding</keyword>
<dbReference type="Pfam" id="PF00742">
    <property type="entry name" value="Homoserine_dh"/>
    <property type="match status" value="1"/>
</dbReference>
<dbReference type="PROSITE" id="PS00324">
    <property type="entry name" value="ASPARTOKINASE"/>
    <property type="match status" value="1"/>
</dbReference>
<dbReference type="UniPathway" id="UPA00050">
    <property type="reaction ID" value="UER00063"/>
</dbReference>
<dbReference type="InterPro" id="IPR002912">
    <property type="entry name" value="ACT_dom"/>
</dbReference>
<dbReference type="InterPro" id="IPR036291">
    <property type="entry name" value="NAD(P)-bd_dom_sf"/>
</dbReference>
<dbReference type="GO" id="GO:0004412">
    <property type="term" value="F:homoserine dehydrogenase activity"/>
    <property type="evidence" value="ECO:0007669"/>
    <property type="project" value="UniProtKB-EC"/>
</dbReference>
<evidence type="ECO:0000256" key="20">
    <source>
        <dbReference type="ARBA" id="ARBA00023053"/>
    </source>
</evidence>
<dbReference type="InterPro" id="IPR005106">
    <property type="entry name" value="Asp/hSer_DH_NAD-bd"/>
</dbReference>
<dbReference type="CDD" id="cd04921">
    <property type="entry name" value="ACT_AKi-HSDH-ThrA-like_1"/>
    <property type="match status" value="1"/>
</dbReference>
<evidence type="ECO:0000256" key="19">
    <source>
        <dbReference type="ARBA" id="ARBA00023027"/>
    </source>
</evidence>
<evidence type="ECO:0000256" key="8">
    <source>
        <dbReference type="ARBA" id="ARBA00010046"/>
    </source>
</evidence>
<comment type="pathway">
    <text evidence="4">Amino-acid biosynthesis; L-threonine biosynthesis; L-threonine from L-aspartate: step 3/5.</text>
</comment>
<dbReference type="InterPro" id="IPR049638">
    <property type="entry name" value="AK-HD"/>
</dbReference>
<dbReference type="GO" id="GO:0004072">
    <property type="term" value="F:aspartate kinase activity"/>
    <property type="evidence" value="ECO:0007669"/>
    <property type="project" value="UniProtKB-EC"/>
</dbReference>
<dbReference type="Gene3D" id="3.30.2130.10">
    <property type="entry name" value="VC0802-like"/>
    <property type="match status" value="1"/>
</dbReference>
<dbReference type="AlphaFoldDB" id="A0A425Y1E2"/>
<comment type="catalytic activity">
    <reaction evidence="25">
        <text>L-aspartate + ATP = 4-phospho-L-aspartate + ADP</text>
        <dbReference type="Rhea" id="RHEA:23776"/>
        <dbReference type="ChEBI" id="CHEBI:29991"/>
        <dbReference type="ChEBI" id="CHEBI:30616"/>
        <dbReference type="ChEBI" id="CHEBI:57535"/>
        <dbReference type="ChEBI" id="CHEBI:456216"/>
        <dbReference type="EC" id="2.7.2.4"/>
    </reaction>
    <physiologicalReaction direction="left-to-right" evidence="25">
        <dbReference type="Rhea" id="RHEA:23777"/>
    </physiologicalReaction>
</comment>
<protein>
    <submittedName>
        <fullName evidence="29">Bifunctional aspartate kinase/homoserine dehydrogenase I</fullName>
        <ecNumber evidence="29">1.1.1.3</ecNumber>
        <ecNumber evidence="29">2.7.2.4</ecNumber>
    </submittedName>
</protein>
<dbReference type="SUPFAM" id="SSF55347">
    <property type="entry name" value="Glyceraldehyde-3-phosphate dehydrogenase-like, C-terminal domain"/>
    <property type="match status" value="1"/>
</dbReference>
<dbReference type="FunFam" id="3.30.2130.10:FF:000001">
    <property type="entry name" value="Bifunctional aspartokinase/homoserine dehydrogenase"/>
    <property type="match status" value="1"/>
</dbReference>
<dbReference type="Gene3D" id="1.20.120.1320">
    <property type="entry name" value="Aspartokinase, catalytic domain"/>
    <property type="match status" value="1"/>
</dbReference>
<evidence type="ECO:0000256" key="22">
    <source>
        <dbReference type="ARBA" id="ARBA00023167"/>
    </source>
</evidence>